<reference evidence="2 3" key="1">
    <citation type="submission" date="2016-11" db="EMBL/GenBank/DDBJ databases">
        <authorList>
            <person name="Jaros S."/>
            <person name="Januszkiewicz K."/>
            <person name="Wedrychowicz H."/>
        </authorList>
    </citation>
    <scope>NUCLEOTIDE SEQUENCE [LARGE SCALE GENOMIC DNA]</scope>
    <source>
        <strain evidence="2 3">CGMCC 1.10681</strain>
    </source>
</reference>
<keyword evidence="2" id="KW-0808">Transferase</keyword>
<accession>A0A1M7J5Z1</accession>
<dbReference type="GO" id="GO:0016747">
    <property type="term" value="F:acyltransferase activity, transferring groups other than amino-acyl groups"/>
    <property type="evidence" value="ECO:0007669"/>
    <property type="project" value="InterPro"/>
</dbReference>
<dbReference type="Pfam" id="PF13302">
    <property type="entry name" value="Acetyltransf_3"/>
    <property type="match status" value="1"/>
</dbReference>
<feature type="domain" description="N-acetyltransferase" evidence="1">
    <location>
        <begin position="8"/>
        <end position="172"/>
    </location>
</feature>
<sequence>MQKVKLVEPAKELYEAYLDFYQEWIHSGEVRIPWVIDKYPYDIEKMLTFFDEHKKGIDLPEGWVPDSTYWLINEQEQVLGVVNIRHQLTDYLMNIGGHIGYGIRPSQRQKGYATQLLRLSIEEASKLGIKKILVTCDKNNIASWKTILKNNGVEYKDFIEENGNVVKRFWIEGKQTL</sequence>
<gene>
    <name evidence="2" type="ORF">SAMN05216179_0247</name>
</gene>
<dbReference type="PROSITE" id="PS51186">
    <property type="entry name" value="GNAT"/>
    <property type="match status" value="1"/>
</dbReference>
<evidence type="ECO:0000259" key="1">
    <source>
        <dbReference type="PROSITE" id="PS51186"/>
    </source>
</evidence>
<dbReference type="RefSeq" id="WP_073198897.1">
    <property type="nucleotide sequence ID" value="NZ_FRCZ01000001.1"/>
</dbReference>
<dbReference type="CDD" id="cd04301">
    <property type="entry name" value="NAT_SF"/>
    <property type="match status" value="1"/>
</dbReference>
<keyword evidence="3" id="KW-1185">Reference proteome</keyword>
<protein>
    <submittedName>
        <fullName evidence="2">Predicted acetyltransferase</fullName>
    </submittedName>
</protein>
<dbReference type="PANTHER" id="PTHR39173">
    <property type="entry name" value="ACETYLTRANSFERASE"/>
    <property type="match status" value="1"/>
</dbReference>
<dbReference type="InterPro" id="IPR000182">
    <property type="entry name" value="GNAT_dom"/>
</dbReference>
<dbReference type="Proteomes" id="UP000184184">
    <property type="component" value="Unassembled WGS sequence"/>
</dbReference>
<dbReference type="STRING" id="1027249.SAMN05216179_0247"/>
<evidence type="ECO:0000313" key="2">
    <source>
        <dbReference type="EMBL" id="SHM47857.1"/>
    </source>
</evidence>
<dbReference type="Gene3D" id="3.40.630.30">
    <property type="match status" value="1"/>
</dbReference>
<dbReference type="PANTHER" id="PTHR39173:SF1">
    <property type="entry name" value="ACETYLTRANSFERASE"/>
    <property type="match status" value="1"/>
</dbReference>
<organism evidence="2 3">
    <name type="scientific">Gracilibacillus kekensis</name>
    <dbReference type="NCBI Taxonomy" id="1027249"/>
    <lineage>
        <taxon>Bacteria</taxon>
        <taxon>Bacillati</taxon>
        <taxon>Bacillota</taxon>
        <taxon>Bacilli</taxon>
        <taxon>Bacillales</taxon>
        <taxon>Bacillaceae</taxon>
        <taxon>Gracilibacillus</taxon>
    </lineage>
</organism>
<proteinExistence type="predicted"/>
<name>A0A1M7J5Z1_9BACI</name>
<evidence type="ECO:0000313" key="3">
    <source>
        <dbReference type="Proteomes" id="UP000184184"/>
    </source>
</evidence>
<dbReference type="InterPro" id="IPR016181">
    <property type="entry name" value="Acyl_CoA_acyltransferase"/>
</dbReference>
<dbReference type="SUPFAM" id="SSF55729">
    <property type="entry name" value="Acyl-CoA N-acyltransferases (Nat)"/>
    <property type="match status" value="1"/>
</dbReference>
<dbReference type="OrthoDB" id="9797989at2"/>
<dbReference type="AlphaFoldDB" id="A0A1M7J5Z1"/>
<dbReference type="EMBL" id="FRCZ01000001">
    <property type="protein sequence ID" value="SHM47857.1"/>
    <property type="molecule type" value="Genomic_DNA"/>
</dbReference>